<dbReference type="InterPro" id="IPR052344">
    <property type="entry name" value="Transposase-related"/>
</dbReference>
<evidence type="ECO:0000259" key="3">
    <source>
        <dbReference type="Pfam" id="PF13005"/>
    </source>
</evidence>
<evidence type="ECO:0000259" key="2">
    <source>
        <dbReference type="Pfam" id="PF03050"/>
    </source>
</evidence>
<dbReference type="Pfam" id="PF13817">
    <property type="entry name" value="DDE_Tnp_IS66_C"/>
    <property type="match status" value="1"/>
</dbReference>
<dbReference type="AlphaFoldDB" id="A0A9X1Z7K4"/>
<proteinExistence type="predicted"/>
<dbReference type="RefSeq" id="WP_248972690.1">
    <property type="nucleotide sequence ID" value="NZ_JAKILJ010000134.1"/>
</dbReference>
<gene>
    <name evidence="5" type="ORF">L2749_22240</name>
</gene>
<dbReference type="InterPro" id="IPR024474">
    <property type="entry name" value="Znf_dom_IS66"/>
</dbReference>
<feature type="domain" description="Transposase IS66 C-terminal" evidence="4">
    <location>
        <begin position="396"/>
        <end position="432"/>
    </location>
</feature>
<dbReference type="EMBL" id="JAKILJ010000134">
    <property type="protein sequence ID" value="MCL1107911.1"/>
    <property type="molecule type" value="Genomic_DNA"/>
</dbReference>
<evidence type="ECO:0000256" key="1">
    <source>
        <dbReference type="SAM" id="MobiDB-lite"/>
    </source>
</evidence>
<evidence type="ECO:0000259" key="4">
    <source>
        <dbReference type="Pfam" id="PF13817"/>
    </source>
</evidence>
<protein>
    <submittedName>
        <fullName evidence="5">IS66 family transposase</fullName>
    </submittedName>
</protein>
<feature type="region of interest" description="Disordered" evidence="1">
    <location>
        <begin position="1"/>
        <end position="32"/>
    </location>
</feature>
<dbReference type="InterPro" id="IPR039552">
    <property type="entry name" value="IS66_C"/>
</dbReference>
<keyword evidence="6" id="KW-1185">Reference proteome</keyword>
<reference evidence="5" key="1">
    <citation type="submission" date="2022-01" db="EMBL/GenBank/DDBJ databases">
        <title>Whole genome-based taxonomy of the Shewanellaceae.</title>
        <authorList>
            <person name="Martin-Rodriguez A.J."/>
        </authorList>
    </citation>
    <scope>NUCLEOTIDE SEQUENCE</scope>
    <source>
        <strain evidence="5">DSM 23803</strain>
    </source>
</reference>
<dbReference type="NCBIfam" id="NF033517">
    <property type="entry name" value="transpos_IS66"/>
    <property type="match status" value="1"/>
</dbReference>
<comment type="caution">
    <text evidence="5">The sequence shown here is derived from an EMBL/GenBank/DDBJ whole genome shotgun (WGS) entry which is preliminary data.</text>
</comment>
<dbReference type="PANTHER" id="PTHR33678:SF1">
    <property type="entry name" value="BLL1576 PROTEIN"/>
    <property type="match status" value="1"/>
</dbReference>
<organism evidence="5 6">
    <name type="scientific">Shewanella algicola</name>
    <dbReference type="NCBI Taxonomy" id="640633"/>
    <lineage>
        <taxon>Bacteria</taxon>
        <taxon>Pseudomonadati</taxon>
        <taxon>Pseudomonadota</taxon>
        <taxon>Gammaproteobacteria</taxon>
        <taxon>Alteromonadales</taxon>
        <taxon>Shewanellaceae</taxon>
        <taxon>Shewanella</taxon>
    </lineage>
</organism>
<dbReference type="Pfam" id="PF03050">
    <property type="entry name" value="DDE_Tnp_IS66"/>
    <property type="match status" value="1"/>
</dbReference>
<feature type="domain" description="Transposase IS66 central" evidence="2">
    <location>
        <begin position="110"/>
        <end position="389"/>
    </location>
</feature>
<feature type="domain" description="Transposase IS66 zinc-finger binding" evidence="3">
    <location>
        <begin position="46"/>
        <end position="90"/>
    </location>
</feature>
<evidence type="ECO:0000313" key="5">
    <source>
        <dbReference type="EMBL" id="MCL1107911.1"/>
    </source>
</evidence>
<name>A0A9X1Z7K4_9GAMM</name>
<dbReference type="Pfam" id="PF13005">
    <property type="entry name" value="zf-IS66"/>
    <property type="match status" value="1"/>
</dbReference>
<dbReference type="Proteomes" id="UP001139408">
    <property type="component" value="Unassembled WGS sequence"/>
</dbReference>
<dbReference type="InterPro" id="IPR004291">
    <property type="entry name" value="Transposase_IS66_central"/>
</dbReference>
<feature type="compositionally biased region" description="Basic and acidic residues" evidence="1">
    <location>
        <begin position="1"/>
        <end position="10"/>
    </location>
</feature>
<feature type="non-terminal residue" evidence="5">
    <location>
        <position position="1"/>
    </location>
</feature>
<dbReference type="PANTHER" id="PTHR33678">
    <property type="entry name" value="BLL1576 PROTEIN"/>
    <property type="match status" value="1"/>
</dbReference>
<evidence type="ECO:0000313" key="6">
    <source>
        <dbReference type="Proteomes" id="UP001139408"/>
    </source>
</evidence>
<accession>A0A9X1Z7K4</accession>
<sequence length="435" mass="49028">DTLDEQDKALLAEPPTFDKSSRQPKRQPLPAELPRVEVTVDIDEADKYCACCQVPLHQMGQSCSETLEFVPAHIKVIKTIRPKYACRQCEQQGVEVAIKAASMPATPIPKSMATPSLLSHIITCKYQFGLPLYRQETLFSDIGIELNRKTMSSWMIRCADLLEPLYQRLKVSLLEQDIIHADETPLKVLKADKLTSYMWLYCCGDDSPKGSTNIVLYDYHNSRAGQCAVDFLEGFSGYLQVDGYQAYAQTDATLVACLAHIRRKFIEAKGNNKKAGKADVALNLIGKLYGIEQQIKGKSADEKYAIRQQKSNVIVDELYQWLLQHQDKIPPKMALGKAIQYGLNQFGKFRRYLDDGRLSIDNNRAERAIKPFVIGRKAWLFSNTPRGARASAILYSLIETAKANNLIVHEYIAKCLQGLAENPSKVEPLLPWNIR</sequence>